<protein>
    <submittedName>
        <fullName evidence="4">Transposase</fullName>
    </submittedName>
</protein>
<gene>
    <name evidence="4" type="ORF">FC678_26260</name>
</gene>
<feature type="non-terminal residue" evidence="4">
    <location>
        <position position="52"/>
    </location>
</feature>
<dbReference type="AlphaFoldDB" id="A0A9X8ZBZ3"/>
<dbReference type="EMBL" id="SZNT01000906">
    <property type="protein sequence ID" value="TKG98126.1"/>
    <property type="molecule type" value="Genomic_DNA"/>
</dbReference>
<dbReference type="InterPro" id="IPR006829">
    <property type="entry name" value="LXG_dom"/>
</dbReference>
<name>A0A9X8ZBZ3_9BACI</name>
<comment type="caution">
    <text evidence="4">The sequence shown here is derived from an EMBL/GenBank/DDBJ whole genome shotgun (WGS) entry which is preliminary data.</text>
</comment>
<comment type="similarity">
    <text evidence="1">In the N-terminal section; belongs to the LXG family.</text>
</comment>
<sequence length="52" mass="5735">MKIYEAETLTAATKSRAKQYEDLKKEVAALKKEFQGIVDLDNEFQGAGATAI</sequence>
<dbReference type="Pfam" id="PF04740">
    <property type="entry name" value="LXG"/>
    <property type="match status" value="1"/>
</dbReference>
<evidence type="ECO:0000256" key="2">
    <source>
        <dbReference type="SAM" id="Coils"/>
    </source>
</evidence>
<proteinExistence type="inferred from homology"/>
<dbReference type="RefSeq" id="WP_350445804.1">
    <property type="nucleotide sequence ID" value="NZ_SZNT01000906.1"/>
</dbReference>
<feature type="domain" description="LXG" evidence="3">
    <location>
        <begin position="2"/>
        <end position="52"/>
    </location>
</feature>
<feature type="coiled-coil region" evidence="2">
    <location>
        <begin position="13"/>
        <end position="40"/>
    </location>
</feature>
<keyword evidence="2" id="KW-0175">Coiled coil</keyword>
<accession>A0A9X8ZBZ3</accession>
<evidence type="ECO:0000256" key="1">
    <source>
        <dbReference type="ARBA" id="ARBA00034117"/>
    </source>
</evidence>
<evidence type="ECO:0000259" key="3">
    <source>
        <dbReference type="Pfam" id="PF04740"/>
    </source>
</evidence>
<evidence type="ECO:0000313" key="4">
    <source>
        <dbReference type="EMBL" id="TKG98126.1"/>
    </source>
</evidence>
<organism evidence="4 5">
    <name type="scientific">Peribacillus simplex</name>
    <dbReference type="NCBI Taxonomy" id="1478"/>
    <lineage>
        <taxon>Bacteria</taxon>
        <taxon>Bacillati</taxon>
        <taxon>Bacillota</taxon>
        <taxon>Bacilli</taxon>
        <taxon>Bacillales</taxon>
        <taxon>Bacillaceae</taxon>
        <taxon>Peribacillus</taxon>
    </lineage>
</organism>
<reference evidence="4 5" key="1">
    <citation type="journal article" date="2019" name="Environ. Microbiol.">
        <title>An active ?-lactamase is a part of an orchestrated cell wall stress resistance network of Bacillus subtilis and related rhizosphere species.</title>
        <authorList>
            <person name="Bucher T."/>
            <person name="Keren-Paz A."/>
            <person name="Hausser J."/>
            <person name="Olender T."/>
            <person name="Cytryn E."/>
            <person name="Kolodkin-Gal I."/>
        </authorList>
    </citation>
    <scope>NUCLEOTIDE SEQUENCE [LARGE SCALE GENOMIC DNA]</scope>
    <source>
        <strain evidence="4 5">I4</strain>
    </source>
</reference>
<evidence type="ECO:0000313" key="5">
    <source>
        <dbReference type="Proteomes" id="UP000309170"/>
    </source>
</evidence>
<dbReference type="Proteomes" id="UP000309170">
    <property type="component" value="Unassembled WGS sequence"/>
</dbReference>